<reference evidence="2 3" key="1">
    <citation type="submission" date="2021-06" db="EMBL/GenBank/DDBJ databases">
        <title>Caerostris extrusa draft genome.</title>
        <authorList>
            <person name="Kono N."/>
            <person name="Arakawa K."/>
        </authorList>
    </citation>
    <scope>NUCLEOTIDE SEQUENCE [LARGE SCALE GENOMIC DNA]</scope>
</reference>
<accession>A0AAV4X5J1</accession>
<proteinExistence type="predicted"/>
<evidence type="ECO:0000313" key="2">
    <source>
        <dbReference type="EMBL" id="GIY89837.1"/>
    </source>
</evidence>
<sequence length="129" mass="14413">MAELSKMSTRPANRPGRKRSRFPPCISEAQAEKAARLARDRAYLKNSESRECKSSPCTARGDGGFEQKWQGSVCSHHLTRVRAGSLSRDFTQFKVAGLATPVPFIWADKGTSRPPEYSDHTESLVICKW</sequence>
<gene>
    <name evidence="2" type="ORF">CEXT_114591</name>
</gene>
<protein>
    <submittedName>
        <fullName evidence="2">Uncharacterized protein</fullName>
    </submittedName>
</protein>
<evidence type="ECO:0000256" key="1">
    <source>
        <dbReference type="SAM" id="MobiDB-lite"/>
    </source>
</evidence>
<comment type="caution">
    <text evidence="2">The sequence shown here is derived from an EMBL/GenBank/DDBJ whole genome shotgun (WGS) entry which is preliminary data.</text>
</comment>
<dbReference type="Proteomes" id="UP001054945">
    <property type="component" value="Unassembled WGS sequence"/>
</dbReference>
<name>A0AAV4X5J1_CAEEX</name>
<dbReference type="AlphaFoldDB" id="A0AAV4X5J1"/>
<feature type="compositionally biased region" description="Polar residues" evidence="1">
    <location>
        <begin position="1"/>
        <end position="11"/>
    </location>
</feature>
<dbReference type="EMBL" id="BPLR01017266">
    <property type="protein sequence ID" value="GIY89837.1"/>
    <property type="molecule type" value="Genomic_DNA"/>
</dbReference>
<organism evidence="2 3">
    <name type="scientific">Caerostris extrusa</name>
    <name type="common">Bark spider</name>
    <name type="synonym">Caerostris bankana</name>
    <dbReference type="NCBI Taxonomy" id="172846"/>
    <lineage>
        <taxon>Eukaryota</taxon>
        <taxon>Metazoa</taxon>
        <taxon>Ecdysozoa</taxon>
        <taxon>Arthropoda</taxon>
        <taxon>Chelicerata</taxon>
        <taxon>Arachnida</taxon>
        <taxon>Araneae</taxon>
        <taxon>Araneomorphae</taxon>
        <taxon>Entelegynae</taxon>
        <taxon>Araneoidea</taxon>
        <taxon>Araneidae</taxon>
        <taxon>Caerostris</taxon>
    </lineage>
</organism>
<feature type="region of interest" description="Disordered" evidence="1">
    <location>
        <begin position="1"/>
        <end position="25"/>
    </location>
</feature>
<evidence type="ECO:0000313" key="3">
    <source>
        <dbReference type="Proteomes" id="UP001054945"/>
    </source>
</evidence>
<keyword evidence="3" id="KW-1185">Reference proteome</keyword>